<dbReference type="EMBL" id="CP002101">
    <property type="protein sequence ID" value="AEH61446.1"/>
    <property type="molecule type" value="Genomic_DNA"/>
</dbReference>
<organism evidence="1 2">
    <name type="scientific">Methanosalsum zhilinae (strain DSM 4017 / NBRC 107636 / OCM 62 / WeN5)</name>
    <name type="common">Methanohalophilus zhilinae</name>
    <dbReference type="NCBI Taxonomy" id="679901"/>
    <lineage>
        <taxon>Archaea</taxon>
        <taxon>Methanobacteriati</taxon>
        <taxon>Methanobacteriota</taxon>
        <taxon>Stenosarchaea group</taxon>
        <taxon>Methanomicrobia</taxon>
        <taxon>Methanosarcinales</taxon>
        <taxon>Methanosarcinaceae</taxon>
        <taxon>Methanosalsum</taxon>
    </lineage>
</organism>
<reference evidence="1 2" key="1">
    <citation type="submission" date="2010-07" db="EMBL/GenBank/DDBJ databases">
        <title>The complete genome of Methanosalsum zhilinae DSM 4017.</title>
        <authorList>
            <consortium name="US DOE Joint Genome Institute (JGI-PGF)"/>
            <person name="Lucas S."/>
            <person name="Copeland A."/>
            <person name="Lapidus A."/>
            <person name="Glavina del Rio T."/>
            <person name="Dalin E."/>
            <person name="Tice H."/>
            <person name="Bruce D."/>
            <person name="Goodwin L."/>
            <person name="Pitluck S."/>
            <person name="Kyrpides N."/>
            <person name="Mavromatis K."/>
            <person name="Ovchinnikova G."/>
            <person name="Daligault H."/>
            <person name="Detter J.C."/>
            <person name="Han C."/>
            <person name="Tapia R."/>
            <person name="Larimer F."/>
            <person name="Land M."/>
            <person name="Hauser L."/>
            <person name="Markowitz V."/>
            <person name="Cheng J.-F."/>
            <person name="Hugenholtz P."/>
            <person name="Woyke T."/>
            <person name="Wu D."/>
            <person name="Spring S."/>
            <person name="Schueler E."/>
            <person name="Brambilla E."/>
            <person name="Klenk H.-P."/>
            <person name="Eisen J.A."/>
        </authorList>
    </citation>
    <scope>NUCLEOTIDE SEQUENCE [LARGE SCALE GENOMIC DNA]</scope>
    <source>
        <strain evidence="2">DSM 4017 / NBRC 107636 / OCM 62 / WeN5</strain>
    </source>
</reference>
<evidence type="ECO:0000313" key="1">
    <source>
        <dbReference type="EMBL" id="AEH61446.1"/>
    </source>
</evidence>
<sequence length="366" mass="40776" precursor="true">MNKIKILLGALAFLTIMFVSTASAGVVCIDFEDNATVGVAPGDPVEGIYWRDMLCINATNTVYLVAENNSAIIAYQANINDSNVNKYDNGYLTGNGIGIDFYNRSNRSSPEEIFKFTFKGNTLVNNFSLELFDFGDFDGGFNLGYVNATLIAYNASGVMINSASINITDISLMYDALYGPQTLVVNGPGIAYVELVTNPTERFAIDNICFDAYDPTLSTYCLFAGQDIPIGTVDVWHDCENLYVKYMINDKEYLDWYFTETHFDIATDVSDISQSRSSNPIPGRFEYGNDSLDYLKEYSETIPLDKLDGYCDRLIIAAHASVVKLSGEVEIDEESAWGADCEDPSKFNEKNWATYFEYIPYCISCE</sequence>
<dbReference type="HOGENOM" id="CLU_755698_0_0_2"/>
<proteinExistence type="predicted"/>
<dbReference type="Proteomes" id="UP000006622">
    <property type="component" value="Chromosome"/>
</dbReference>
<dbReference type="RefSeq" id="WP_013898882.1">
    <property type="nucleotide sequence ID" value="NC_015676.1"/>
</dbReference>
<dbReference type="GeneID" id="10823248"/>
<name>F7XPL4_METZD</name>
<dbReference type="OrthoDB" id="60577at2157"/>
<dbReference type="AlphaFoldDB" id="F7XPL4"/>
<keyword evidence="2" id="KW-1185">Reference proteome</keyword>
<dbReference type="KEGG" id="mzh:Mzhil_1609"/>
<gene>
    <name evidence="1" type="ordered locus">Mzhil_1609</name>
</gene>
<accession>F7XPL4</accession>
<protein>
    <submittedName>
        <fullName evidence="1">Uncharacterized protein</fullName>
    </submittedName>
</protein>
<evidence type="ECO:0000313" key="2">
    <source>
        <dbReference type="Proteomes" id="UP000006622"/>
    </source>
</evidence>